<keyword evidence="2" id="KW-1185">Reference proteome</keyword>
<sequence length="121" mass="13606">MERQDANQTHALNGAYSTGTAQRYSVVGGNSRIFEEFLVHSKATIHFGTRILNVCHGQNRLDRLSSQPVSASTISPHLKLRHTLTHHFPTFRVYTTCSDDPLWLTLPRITARRSNPATPQP</sequence>
<dbReference type="AlphaFoldDB" id="A0A067MRG1"/>
<organism evidence="1 2">
    <name type="scientific">Botryobasidium botryosum (strain FD-172 SS1)</name>
    <dbReference type="NCBI Taxonomy" id="930990"/>
    <lineage>
        <taxon>Eukaryota</taxon>
        <taxon>Fungi</taxon>
        <taxon>Dikarya</taxon>
        <taxon>Basidiomycota</taxon>
        <taxon>Agaricomycotina</taxon>
        <taxon>Agaricomycetes</taxon>
        <taxon>Cantharellales</taxon>
        <taxon>Botryobasidiaceae</taxon>
        <taxon>Botryobasidium</taxon>
    </lineage>
</organism>
<dbReference type="InParanoid" id="A0A067MRG1"/>
<evidence type="ECO:0000313" key="1">
    <source>
        <dbReference type="EMBL" id="KDQ14186.1"/>
    </source>
</evidence>
<accession>A0A067MRG1</accession>
<dbReference type="HOGENOM" id="CLU_2037659_0_0_1"/>
<dbReference type="EMBL" id="KL198039">
    <property type="protein sequence ID" value="KDQ14186.1"/>
    <property type="molecule type" value="Genomic_DNA"/>
</dbReference>
<evidence type="ECO:0000313" key="2">
    <source>
        <dbReference type="Proteomes" id="UP000027195"/>
    </source>
</evidence>
<dbReference type="Proteomes" id="UP000027195">
    <property type="component" value="Unassembled WGS sequence"/>
</dbReference>
<reference evidence="2" key="1">
    <citation type="journal article" date="2014" name="Proc. Natl. Acad. Sci. U.S.A.">
        <title>Extensive sampling of basidiomycete genomes demonstrates inadequacy of the white-rot/brown-rot paradigm for wood decay fungi.</title>
        <authorList>
            <person name="Riley R."/>
            <person name="Salamov A.A."/>
            <person name="Brown D.W."/>
            <person name="Nagy L.G."/>
            <person name="Floudas D."/>
            <person name="Held B.W."/>
            <person name="Levasseur A."/>
            <person name="Lombard V."/>
            <person name="Morin E."/>
            <person name="Otillar R."/>
            <person name="Lindquist E.A."/>
            <person name="Sun H."/>
            <person name="LaButti K.M."/>
            <person name="Schmutz J."/>
            <person name="Jabbour D."/>
            <person name="Luo H."/>
            <person name="Baker S.E."/>
            <person name="Pisabarro A.G."/>
            <person name="Walton J.D."/>
            <person name="Blanchette R.A."/>
            <person name="Henrissat B."/>
            <person name="Martin F."/>
            <person name="Cullen D."/>
            <person name="Hibbett D.S."/>
            <person name="Grigoriev I.V."/>
        </authorList>
    </citation>
    <scope>NUCLEOTIDE SEQUENCE [LARGE SCALE GENOMIC DNA]</scope>
    <source>
        <strain evidence="2">FD-172 SS1</strain>
    </source>
</reference>
<gene>
    <name evidence="1" type="ORF">BOTBODRAFT_32971</name>
</gene>
<name>A0A067MRG1_BOTB1</name>
<proteinExistence type="predicted"/>
<protein>
    <submittedName>
        <fullName evidence="1">Uncharacterized protein</fullName>
    </submittedName>
</protein>